<evidence type="ECO:0000313" key="7">
    <source>
        <dbReference type="Proteomes" id="UP000050969"/>
    </source>
</evidence>
<feature type="transmembrane region" description="Helical" evidence="5">
    <location>
        <begin position="139"/>
        <end position="158"/>
    </location>
</feature>
<evidence type="ECO:0000256" key="4">
    <source>
        <dbReference type="ARBA" id="ARBA00023136"/>
    </source>
</evidence>
<evidence type="ECO:0000256" key="1">
    <source>
        <dbReference type="ARBA" id="ARBA00004141"/>
    </source>
</evidence>
<dbReference type="EMBL" id="JQCE01000032">
    <property type="protein sequence ID" value="KRO16794.1"/>
    <property type="molecule type" value="Genomic_DNA"/>
</dbReference>
<feature type="transmembrane region" description="Helical" evidence="5">
    <location>
        <begin position="170"/>
        <end position="188"/>
    </location>
</feature>
<dbReference type="AlphaFoldDB" id="A0A0R2N1A5"/>
<protein>
    <submittedName>
        <fullName evidence="6">Nicotinamide mononucleotide transporter PnuC family protein</fullName>
    </submittedName>
</protein>
<feature type="transmembrane region" description="Helical" evidence="5">
    <location>
        <begin position="194"/>
        <end position="213"/>
    </location>
</feature>
<dbReference type="Pfam" id="PF04973">
    <property type="entry name" value="NMN_transporter"/>
    <property type="match status" value="1"/>
</dbReference>
<name>A0A0R2N1A5_9LACO</name>
<feature type="transmembrane region" description="Helical" evidence="5">
    <location>
        <begin position="100"/>
        <end position="119"/>
    </location>
</feature>
<comment type="subcellular location">
    <subcellularLocation>
        <location evidence="1">Membrane</location>
        <topology evidence="1">Multi-pass membrane protein</topology>
    </subcellularLocation>
</comment>
<proteinExistence type="predicted"/>
<dbReference type="STRING" id="1293598.IV56_GL000783"/>
<dbReference type="RefSeq" id="WP_056992881.1">
    <property type="nucleotide sequence ID" value="NZ_JQCE01000032.1"/>
</dbReference>
<dbReference type="InterPro" id="IPR006419">
    <property type="entry name" value="NMN_transpt_PnuC"/>
</dbReference>
<feature type="transmembrane region" description="Helical" evidence="5">
    <location>
        <begin position="77"/>
        <end position="93"/>
    </location>
</feature>
<evidence type="ECO:0000313" key="6">
    <source>
        <dbReference type="EMBL" id="KRO16794.1"/>
    </source>
</evidence>
<comment type="caution">
    <text evidence="6">The sequence shown here is derived from an EMBL/GenBank/DDBJ whole genome shotgun (WGS) entry which is preliminary data.</text>
</comment>
<keyword evidence="2 5" id="KW-0812">Transmembrane</keyword>
<evidence type="ECO:0000256" key="5">
    <source>
        <dbReference type="SAM" id="Phobius"/>
    </source>
</evidence>
<dbReference type="PATRIC" id="fig|1293598.4.peg.831"/>
<keyword evidence="3 5" id="KW-1133">Transmembrane helix</keyword>
<dbReference type="NCBIfam" id="TIGR01528">
    <property type="entry name" value="NMN_trans_PnuC"/>
    <property type="match status" value="1"/>
</dbReference>
<dbReference type="GO" id="GO:0016020">
    <property type="term" value="C:membrane"/>
    <property type="evidence" value="ECO:0007669"/>
    <property type="project" value="UniProtKB-SubCell"/>
</dbReference>
<feature type="transmembrane region" description="Helical" evidence="5">
    <location>
        <begin position="32"/>
        <end position="57"/>
    </location>
</feature>
<keyword evidence="4 5" id="KW-0472">Membrane</keyword>
<reference evidence="6 7" key="1">
    <citation type="journal article" date="2015" name="Genome Announc.">
        <title>Expanding the biotechnology potential of lactobacilli through comparative genomics of 213 strains and associated genera.</title>
        <authorList>
            <person name="Sun Z."/>
            <person name="Harris H.M."/>
            <person name="McCann A."/>
            <person name="Guo C."/>
            <person name="Argimon S."/>
            <person name="Zhang W."/>
            <person name="Yang X."/>
            <person name="Jeffery I.B."/>
            <person name="Cooney J.C."/>
            <person name="Kagawa T.F."/>
            <person name="Liu W."/>
            <person name="Song Y."/>
            <person name="Salvetti E."/>
            <person name="Wrobel A."/>
            <person name="Rasinkangas P."/>
            <person name="Parkhill J."/>
            <person name="Rea M.C."/>
            <person name="O'Sullivan O."/>
            <person name="Ritari J."/>
            <person name="Douillard F.P."/>
            <person name="Paul Ross R."/>
            <person name="Yang R."/>
            <person name="Briner A.E."/>
            <person name="Felis G.E."/>
            <person name="de Vos W.M."/>
            <person name="Barrangou R."/>
            <person name="Klaenhammer T.R."/>
            <person name="Caufield P.W."/>
            <person name="Cui Y."/>
            <person name="Zhang H."/>
            <person name="O'Toole P.W."/>
        </authorList>
    </citation>
    <scope>NUCLEOTIDE SEQUENCE [LARGE SCALE GENOMIC DNA]</scope>
    <source>
        <strain evidence="6 7">DSM 24301</strain>
    </source>
</reference>
<organism evidence="6 7">
    <name type="scientific">Lacticaseibacillus saniviri JCM 17471 = DSM 24301</name>
    <dbReference type="NCBI Taxonomy" id="1293598"/>
    <lineage>
        <taxon>Bacteria</taxon>
        <taxon>Bacillati</taxon>
        <taxon>Bacillota</taxon>
        <taxon>Bacilli</taxon>
        <taxon>Lactobacillales</taxon>
        <taxon>Lactobacillaceae</taxon>
        <taxon>Lacticaseibacillus</taxon>
    </lineage>
</organism>
<dbReference type="GO" id="GO:0034257">
    <property type="term" value="F:nicotinamide riboside transmembrane transporter activity"/>
    <property type="evidence" value="ECO:0007669"/>
    <property type="project" value="InterPro"/>
</dbReference>
<gene>
    <name evidence="6" type="ORF">IV56_GL000783</name>
</gene>
<dbReference type="Proteomes" id="UP000050969">
    <property type="component" value="Unassembled WGS sequence"/>
</dbReference>
<sequence length="256" mass="28733">MTMQHSDEKAISSVFNPRWYVEQMKGWTFSSYLLLMFGIGMIIGTTIVGPIHLWTILPMLAGILGFTTTISITNVRPLNGVFGLISAIIYIIVATKSKNFADVVLQLSYIVLLDIPVLVMPSWAKNVGQRVRHLKDQGVRGWGFTAVFFVIIFGLLYLMDTHLFISPRPVIDALAGTIGITGSLLATLRFSDQYYFWIVQSVMSMVLWGVTAAQGDANLTLFFTYLLYFANDGVSVFDRGVAWFHKDNYLANHQQK</sequence>
<evidence type="ECO:0000256" key="2">
    <source>
        <dbReference type="ARBA" id="ARBA00022692"/>
    </source>
</evidence>
<keyword evidence="7" id="KW-1185">Reference proteome</keyword>
<accession>A0A0R2N1A5</accession>
<evidence type="ECO:0000256" key="3">
    <source>
        <dbReference type="ARBA" id="ARBA00022989"/>
    </source>
</evidence>